<proteinExistence type="predicted"/>
<dbReference type="EMBL" id="BK014717">
    <property type="protein sequence ID" value="DAD69229.1"/>
    <property type="molecule type" value="Genomic_DNA"/>
</dbReference>
<feature type="region of interest" description="Disordered" evidence="1">
    <location>
        <begin position="391"/>
        <end position="448"/>
    </location>
</feature>
<name>A0A8S5LGM5_9CAUD</name>
<accession>A0A8S5LGM5</accession>
<protein>
    <submittedName>
        <fullName evidence="2">Portal protein</fullName>
    </submittedName>
</protein>
<evidence type="ECO:0000313" key="2">
    <source>
        <dbReference type="EMBL" id="DAD69229.1"/>
    </source>
</evidence>
<organism evidence="2">
    <name type="scientific">Myoviridae sp. cte0t5</name>
    <dbReference type="NCBI Taxonomy" id="2823549"/>
    <lineage>
        <taxon>Viruses</taxon>
        <taxon>Duplodnaviria</taxon>
        <taxon>Heunggongvirae</taxon>
        <taxon>Uroviricota</taxon>
        <taxon>Caudoviricetes</taxon>
    </lineage>
</organism>
<sequence>MLQRLATNLFVAGEGWLVGVPRHVIDAAAPSSAPAVTAPSPDPALTDLVWRVLAVTEVSSVGADGRTVRLNLGTDGSAPVEVSADEVYMVRVWRPHPARYWEADSPTRACLPILRELIGLTRHISAQIDSRLAGAGILVVPSSASAALASDAADQNAYGAPDPFVAALMDSMLRPIENRDDASAVVPLVVTVPDEAADKMSHLTFSSALDSGARDLRDEAIRRLALAQDAPPELLLGSGAMNHWGAWLTREDTVTTHIEPVLALICDALTSQYLRPVLLSAGLSEDEARTLSVGYDVSALVARPNRSEEALNLHRAGAVSDEALREASGFDDSDAKPLDERALMQALAMVAKRPDLMGTIGIGPLTEEILKAYKGDYSAPSEALRELALPPTLPTDSQEDAPKPDQDGPGRPPSGADAAEPGRVPGSEAPISSGDARPESSTTAPTGA</sequence>
<feature type="compositionally biased region" description="Polar residues" evidence="1">
    <location>
        <begin position="439"/>
        <end position="448"/>
    </location>
</feature>
<evidence type="ECO:0000256" key="1">
    <source>
        <dbReference type="SAM" id="MobiDB-lite"/>
    </source>
</evidence>
<reference evidence="2" key="1">
    <citation type="journal article" date="2021" name="Proc. Natl. Acad. Sci. U.S.A.">
        <title>A Catalog of Tens of Thousands of Viruses from Human Metagenomes Reveals Hidden Associations with Chronic Diseases.</title>
        <authorList>
            <person name="Tisza M.J."/>
            <person name="Buck C.B."/>
        </authorList>
    </citation>
    <scope>NUCLEOTIDE SEQUENCE</scope>
    <source>
        <strain evidence="2">Cte0t5</strain>
    </source>
</reference>